<feature type="compositionally biased region" description="Low complexity" evidence="1">
    <location>
        <begin position="162"/>
        <end position="173"/>
    </location>
</feature>
<feature type="chain" id="PRO_5004673935" evidence="2">
    <location>
        <begin position="20"/>
        <end position="327"/>
    </location>
</feature>
<feature type="region of interest" description="Disordered" evidence="1">
    <location>
        <begin position="45"/>
        <end position="116"/>
    </location>
</feature>
<feature type="signal peptide" evidence="2">
    <location>
        <begin position="1"/>
        <end position="19"/>
    </location>
</feature>
<keyword evidence="4" id="KW-1185">Reference proteome</keyword>
<evidence type="ECO:0000256" key="2">
    <source>
        <dbReference type="SAM" id="SignalP"/>
    </source>
</evidence>
<feature type="compositionally biased region" description="Gly residues" evidence="1">
    <location>
        <begin position="73"/>
        <end position="93"/>
    </location>
</feature>
<evidence type="ECO:0000313" key="4">
    <source>
        <dbReference type="Proteomes" id="UP000030750"/>
    </source>
</evidence>
<proteinExistence type="predicted"/>
<reference evidence="3" key="1">
    <citation type="submission" date="2013-10" db="EMBL/GenBank/DDBJ databases">
        <title>Genomic analysis of the causative agents of coccidiosis in chickens.</title>
        <authorList>
            <person name="Reid A.J."/>
            <person name="Blake D."/>
            <person name="Billington K."/>
            <person name="Browne H."/>
            <person name="Dunn M."/>
            <person name="Hung S."/>
            <person name="Kawahara F."/>
            <person name="Miranda-Saavedra D."/>
            <person name="Mourier T."/>
            <person name="Nagra H."/>
            <person name="Otto T.D."/>
            <person name="Rawlings N."/>
            <person name="Sanchez A."/>
            <person name="Sanders M."/>
            <person name="Subramaniam C."/>
            <person name="Tay Y."/>
            <person name="Dear P."/>
            <person name="Doerig C."/>
            <person name="Gruber A."/>
            <person name="Parkinson J."/>
            <person name="Shirley M."/>
            <person name="Wan K.L."/>
            <person name="Berriman M."/>
            <person name="Tomley F."/>
            <person name="Pain A."/>
        </authorList>
    </citation>
    <scope>NUCLEOTIDE SEQUENCE [LARGE SCALE GENOMIC DNA]</scope>
    <source>
        <strain evidence="3">Houghton</strain>
    </source>
</reference>
<dbReference type="Proteomes" id="UP000030750">
    <property type="component" value="Unassembled WGS sequence"/>
</dbReference>
<feature type="compositionally biased region" description="Basic residues" evidence="1">
    <location>
        <begin position="95"/>
        <end position="108"/>
    </location>
</feature>
<dbReference type="VEuPathDB" id="ToxoDB:EBH_0015680"/>
<dbReference type="EMBL" id="HG710696">
    <property type="protein sequence ID" value="CDJ47344.1"/>
    <property type="molecule type" value="Genomic_DNA"/>
</dbReference>
<sequence>MCLLLFACLYTLFLLQKEAQCNHAHGHQELKHYRSLAMASGTRDFARESEATMSRRRKQGNAAGAVAAAAGGSAAGGSRGLPGWKESGGGNSRGHGYHRSSRSSRQQHAKNSNDGGSVNAVLAALYEELLKGTGRREGSYSSSGGLSTYQDDSTTATDELSDFSSFSSRGLSDPLCPAASTSTTSSFGGSLHASGASDVFQTTPSCLGTPTTTSLSSSSSDLKLDVNRLLLLRAIAGDSGSLLMGACDQQEDAMNQSPTTTAASLTSEGDSMTQLEVNLARLCLADVPARPHYYTEPPPGFEHLQQRRQQQHAVVDLERLATVDGLN</sequence>
<organism evidence="3 4">
    <name type="scientific">Eimeria brunetti</name>
    <dbReference type="NCBI Taxonomy" id="51314"/>
    <lineage>
        <taxon>Eukaryota</taxon>
        <taxon>Sar</taxon>
        <taxon>Alveolata</taxon>
        <taxon>Apicomplexa</taxon>
        <taxon>Conoidasida</taxon>
        <taxon>Coccidia</taxon>
        <taxon>Eucoccidiorida</taxon>
        <taxon>Eimeriorina</taxon>
        <taxon>Eimeriidae</taxon>
        <taxon>Eimeria</taxon>
    </lineage>
</organism>
<gene>
    <name evidence="3" type="ORF">EBH_0015680</name>
</gene>
<protein>
    <submittedName>
        <fullName evidence="3">Zinc finger (CCCH type) protein, putative</fullName>
    </submittedName>
</protein>
<keyword evidence="2" id="KW-0732">Signal</keyword>
<feature type="region of interest" description="Disordered" evidence="1">
    <location>
        <begin position="134"/>
        <end position="188"/>
    </location>
</feature>
<dbReference type="OrthoDB" id="415459at2759"/>
<dbReference type="AlphaFoldDB" id="U6LFJ3"/>
<evidence type="ECO:0000256" key="1">
    <source>
        <dbReference type="SAM" id="MobiDB-lite"/>
    </source>
</evidence>
<feature type="compositionally biased region" description="Low complexity" evidence="1">
    <location>
        <begin position="139"/>
        <end position="149"/>
    </location>
</feature>
<reference evidence="3" key="2">
    <citation type="submission" date="2013-10" db="EMBL/GenBank/DDBJ databases">
        <authorList>
            <person name="Aslett M."/>
        </authorList>
    </citation>
    <scope>NUCLEOTIDE SEQUENCE [LARGE SCALE GENOMIC DNA]</scope>
    <source>
        <strain evidence="3">Houghton</strain>
    </source>
</reference>
<evidence type="ECO:0000313" key="3">
    <source>
        <dbReference type="EMBL" id="CDJ47344.1"/>
    </source>
</evidence>
<name>U6LFJ3_9EIME</name>
<accession>U6LFJ3</accession>
<feature type="compositionally biased region" description="Low complexity" evidence="1">
    <location>
        <begin position="60"/>
        <end position="72"/>
    </location>
</feature>